<dbReference type="Gene3D" id="1.10.150.450">
    <property type="match status" value="1"/>
</dbReference>
<dbReference type="EMBL" id="CP098242">
    <property type="protein sequence ID" value="WAW11260.1"/>
    <property type="molecule type" value="Genomic_DNA"/>
</dbReference>
<name>A0A9E9M117_9BURK</name>
<dbReference type="InterPro" id="IPR006439">
    <property type="entry name" value="HAD-SF_hydro_IA"/>
</dbReference>
<evidence type="ECO:0000313" key="3">
    <source>
        <dbReference type="Proteomes" id="UP001156215"/>
    </source>
</evidence>
<dbReference type="InterPro" id="IPR036412">
    <property type="entry name" value="HAD-like_sf"/>
</dbReference>
<feature type="region of interest" description="Disordered" evidence="1">
    <location>
        <begin position="197"/>
        <end position="217"/>
    </location>
</feature>
<dbReference type="Gene3D" id="3.40.50.1000">
    <property type="entry name" value="HAD superfamily/HAD-like"/>
    <property type="match status" value="1"/>
</dbReference>
<dbReference type="PANTHER" id="PTHR12725:SF117">
    <property type="entry name" value="HALOACID DEHALOGENASE-LIKE HYDROLASE"/>
    <property type="match status" value="1"/>
</dbReference>
<proteinExistence type="predicted"/>
<dbReference type="AlphaFoldDB" id="A0A9E9M117"/>
<dbReference type="SFLD" id="SFLDS00003">
    <property type="entry name" value="Haloacid_Dehalogenase"/>
    <property type="match status" value="1"/>
</dbReference>
<protein>
    <submittedName>
        <fullName evidence="2">Pyrimidine 5'-nucleotidase</fullName>
    </submittedName>
</protein>
<dbReference type="SUPFAM" id="SSF56784">
    <property type="entry name" value="HAD-like"/>
    <property type="match status" value="1"/>
</dbReference>
<dbReference type="SFLD" id="SFLDG01132">
    <property type="entry name" value="C1.5.3:_5'-Nucleotidase_Like"/>
    <property type="match status" value="1"/>
</dbReference>
<dbReference type="Proteomes" id="UP001156215">
    <property type="component" value="Chromosome"/>
</dbReference>
<dbReference type="RefSeq" id="WP_269310368.1">
    <property type="nucleotide sequence ID" value="NZ_CP098242.1"/>
</dbReference>
<evidence type="ECO:0000313" key="2">
    <source>
        <dbReference type="EMBL" id="WAW11260.1"/>
    </source>
</evidence>
<sequence length="238" mass="26953">MIWIFDLDNTLHDASHAVFPAITANMNAFIANHAGKPGEPVSTEAANALRLLYWKRYGATILGMIRHHGVKPEAFLDASHDLGDLSLMIRAERGLKRLMRRLPGKKILLTNAAYGYSRDVLRHLGLHRHFARHVSIESMQVHGQLLPKPSKKLFRKLLVSERIRPSQCVLVEDSDAVLKAGRAVGMRTALVTRYTGRDRSFGHASPRKKRTGQQNRPAFVDVKVPSIRQLPRYLKKFR</sequence>
<organism evidence="2 3">
    <name type="scientific">Oxalobacter vibrioformis</name>
    <dbReference type="NCBI Taxonomy" id="933080"/>
    <lineage>
        <taxon>Bacteria</taxon>
        <taxon>Pseudomonadati</taxon>
        <taxon>Pseudomonadota</taxon>
        <taxon>Betaproteobacteria</taxon>
        <taxon>Burkholderiales</taxon>
        <taxon>Oxalobacteraceae</taxon>
        <taxon>Oxalobacter</taxon>
    </lineage>
</organism>
<gene>
    <name evidence="2" type="ORF">NB640_06430</name>
</gene>
<dbReference type="NCBIfam" id="TIGR01509">
    <property type="entry name" value="HAD-SF-IA-v3"/>
    <property type="match status" value="1"/>
</dbReference>
<keyword evidence="3" id="KW-1185">Reference proteome</keyword>
<reference evidence="2" key="1">
    <citation type="journal article" date="2022" name="Front. Microbiol.">
        <title>New perspectives on an old grouping: The genomic and phenotypic variability of Oxalobacter formigenes and the implications for calcium oxalate stone prevention.</title>
        <authorList>
            <person name="Chmiel J.A."/>
            <person name="Carr C."/>
            <person name="Stuivenberg G.A."/>
            <person name="Venema R."/>
            <person name="Chanyi R.M."/>
            <person name="Al K.F."/>
            <person name="Giguere D."/>
            <person name="Say H."/>
            <person name="Akouris P.P."/>
            <person name="Dominguez Romero S.A."/>
            <person name="Kwong A."/>
            <person name="Tai V."/>
            <person name="Koval S.F."/>
            <person name="Razvi H."/>
            <person name="Bjazevic J."/>
            <person name="Burton J.P."/>
        </authorList>
    </citation>
    <scope>NUCLEOTIDE SEQUENCE</scope>
    <source>
        <strain evidence="2">WoOx3</strain>
    </source>
</reference>
<dbReference type="NCBIfam" id="TIGR01993">
    <property type="entry name" value="Pyr-5-nucltdase"/>
    <property type="match status" value="1"/>
</dbReference>
<evidence type="ECO:0000256" key="1">
    <source>
        <dbReference type="SAM" id="MobiDB-lite"/>
    </source>
</evidence>
<dbReference type="KEGG" id="ovb:NB640_06430"/>
<dbReference type="InterPro" id="IPR023214">
    <property type="entry name" value="HAD_sf"/>
</dbReference>
<dbReference type="Pfam" id="PF00702">
    <property type="entry name" value="Hydrolase"/>
    <property type="match status" value="1"/>
</dbReference>
<dbReference type="SFLD" id="SFLDG01129">
    <property type="entry name" value="C1.5:_HAD__Beta-PGM__Phosphata"/>
    <property type="match status" value="1"/>
</dbReference>
<accession>A0A9E9M117</accession>
<dbReference type="InterPro" id="IPR010237">
    <property type="entry name" value="Pyr-5-nucltdase"/>
</dbReference>
<dbReference type="PANTHER" id="PTHR12725">
    <property type="entry name" value="HALOACID DEHALOGENASE-LIKE HYDROLASE"/>
    <property type="match status" value="1"/>
</dbReference>